<dbReference type="PANTHER" id="PTHR12015:SF108">
    <property type="entry name" value="C-C MOTIF CHEMOKINE 20"/>
    <property type="match status" value="1"/>
</dbReference>
<dbReference type="InterPro" id="IPR001811">
    <property type="entry name" value="Chemokine_IL8-like_dom"/>
</dbReference>
<evidence type="ECO:0000313" key="11">
    <source>
        <dbReference type="EMBL" id="KAG9340103.1"/>
    </source>
</evidence>
<keyword evidence="12" id="KW-1185">Reference proteome</keyword>
<keyword evidence="4 9" id="KW-0202">Cytokine</keyword>
<evidence type="ECO:0000256" key="6">
    <source>
        <dbReference type="ARBA" id="ARBA00022729"/>
    </source>
</evidence>
<gene>
    <name evidence="11" type="ORF">JZ751_022028</name>
</gene>
<evidence type="ECO:0000313" key="12">
    <source>
        <dbReference type="Proteomes" id="UP000824540"/>
    </source>
</evidence>
<dbReference type="OrthoDB" id="8870994at2759"/>
<evidence type="ECO:0000256" key="5">
    <source>
        <dbReference type="ARBA" id="ARBA00022525"/>
    </source>
</evidence>
<evidence type="ECO:0000256" key="8">
    <source>
        <dbReference type="ARBA" id="ARBA00023198"/>
    </source>
</evidence>
<dbReference type="GO" id="GO:0008009">
    <property type="term" value="F:chemokine activity"/>
    <property type="evidence" value="ECO:0007669"/>
    <property type="project" value="InterPro"/>
</dbReference>
<dbReference type="InterPro" id="IPR039809">
    <property type="entry name" value="Chemokine_b/g/d"/>
</dbReference>
<evidence type="ECO:0000256" key="9">
    <source>
        <dbReference type="RuleBase" id="RU361150"/>
    </source>
</evidence>
<dbReference type="SMART" id="SM00199">
    <property type="entry name" value="SCY"/>
    <property type="match status" value="1"/>
</dbReference>
<keyword evidence="7" id="KW-1015">Disulfide bond</keyword>
<keyword evidence="3 9" id="KW-0145">Chemotaxis</keyword>
<dbReference type="InterPro" id="IPR036048">
    <property type="entry name" value="Interleukin_8-like_sf"/>
</dbReference>
<keyword evidence="6 9" id="KW-0732">Signal</keyword>
<sequence length="114" mass="12876">MASTRFFAVALLVIFTLNAFLLQTESASCCLSYTKKKLHCKRMDGYTMQTMTDFCDLNAIIFQTKSGRFVCADPAKDNTKRIIKCLTERTKILENSTESSGITNGTRILLKKPY</sequence>
<comment type="subcellular location">
    <subcellularLocation>
        <location evidence="1 9">Secreted</location>
    </subcellularLocation>
</comment>
<evidence type="ECO:0000256" key="7">
    <source>
        <dbReference type="ARBA" id="ARBA00023157"/>
    </source>
</evidence>
<reference evidence="11" key="1">
    <citation type="thesis" date="2021" institute="BYU ScholarsArchive" country="Provo, UT, USA">
        <title>Applications of and Algorithms for Genome Assembly and Genomic Analyses with an Emphasis on Marine Teleosts.</title>
        <authorList>
            <person name="Pickett B.D."/>
        </authorList>
    </citation>
    <scope>NUCLEOTIDE SEQUENCE</scope>
    <source>
        <strain evidence="11">HI-2016</strain>
    </source>
</reference>
<comment type="similarity">
    <text evidence="2 9">Belongs to the intercrine beta (chemokine CC) family.</text>
</comment>
<comment type="caution">
    <text evidence="11">The sequence shown here is derived from an EMBL/GenBank/DDBJ whole genome shotgun (WGS) entry which is preliminary data.</text>
</comment>
<name>A0A8T2NHK6_9TELE</name>
<evidence type="ECO:0000256" key="2">
    <source>
        <dbReference type="ARBA" id="ARBA00010868"/>
    </source>
</evidence>
<dbReference type="Proteomes" id="UP000824540">
    <property type="component" value="Unassembled WGS sequence"/>
</dbReference>
<evidence type="ECO:0000259" key="10">
    <source>
        <dbReference type="SMART" id="SM00199"/>
    </source>
</evidence>
<dbReference type="FunFam" id="2.40.50.40:FF:000012">
    <property type="entry name" value="C-C motif chemokine"/>
    <property type="match status" value="1"/>
</dbReference>
<evidence type="ECO:0000256" key="3">
    <source>
        <dbReference type="ARBA" id="ARBA00022500"/>
    </source>
</evidence>
<dbReference type="SUPFAM" id="SSF54117">
    <property type="entry name" value="Interleukin 8-like chemokines"/>
    <property type="match status" value="1"/>
</dbReference>
<dbReference type="InterPro" id="IPR000827">
    <property type="entry name" value="Chemokine_CC_CS"/>
</dbReference>
<feature type="signal peptide" evidence="9">
    <location>
        <begin position="1"/>
        <end position="26"/>
    </location>
</feature>
<dbReference type="Pfam" id="PF00048">
    <property type="entry name" value="IL8"/>
    <property type="match status" value="1"/>
</dbReference>
<evidence type="ECO:0000256" key="1">
    <source>
        <dbReference type="ARBA" id="ARBA00004613"/>
    </source>
</evidence>
<feature type="chain" id="PRO_5035960834" description="C-C motif chemokine" evidence="9">
    <location>
        <begin position="27"/>
        <end position="114"/>
    </location>
</feature>
<dbReference type="Gene3D" id="2.40.50.40">
    <property type="match status" value="1"/>
</dbReference>
<proteinExistence type="inferred from homology"/>
<dbReference type="EMBL" id="JAFBMS010000046">
    <property type="protein sequence ID" value="KAG9340103.1"/>
    <property type="molecule type" value="Genomic_DNA"/>
</dbReference>
<dbReference type="PANTHER" id="PTHR12015">
    <property type="entry name" value="SMALL INDUCIBLE CYTOKINE A"/>
    <property type="match status" value="1"/>
</dbReference>
<keyword evidence="5 9" id="KW-0964">Secreted</keyword>
<feature type="domain" description="Chemokine interleukin-8-like" evidence="10">
    <location>
        <begin position="26"/>
        <end position="86"/>
    </location>
</feature>
<evidence type="ECO:0000256" key="4">
    <source>
        <dbReference type="ARBA" id="ARBA00022514"/>
    </source>
</evidence>
<dbReference type="GO" id="GO:0005615">
    <property type="term" value="C:extracellular space"/>
    <property type="evidence" value="ECO:0007669"/>
    <property type="project" value="UniProtKB-KW"/>
</dbReference>
<protein>
    <recommendedName>
        <fullName evidence="9">C-C motif chemokine</fullName>
    </recommendedName>
</protein>
<accession>A0A8T2NHK6</accession>
<organism evidence="11 12">
    <name type="scientific">Albula glossodonta</name>
    <name type="common">roundjaw bonefish</name>
    <dbReference type="NCBI Taxonomy" id="121402"/>
    <lineage>
        <taxon>Eukaryota</taxon>
        <taxon>Metazoa</taxon>
        <taxon>Chordata</taxon>
        <taxon>Craniata</taxon>
        <taxon>Vertebrata</taxon>
        <taxon>Euteleostomi</taxon>
        <taxon>Actinopterygii</taxon>
        <taxon>Neopterygii</taxon>
        <taxon>Teleostei</taxon>
        <taxon>Albuliformes</taxon>
        <taxon>Albulidae</taxon>
        <taxon>Albula</taxon>
    </lineage>
</organism>
<dbReference type="PROSITE" id="PS00472">
    <property type="entry name" value="SMALL_CYTOKINES_CC"/>
    <property type="match status" value="1"/>
</dbReference>
<keyword evidence="8" id="KW-0395">Inflammatory response</keyword>
<dbReference type="GO" id="GO:0006954">
    <property type="term" value="P:inflammatory response"/>
    <property type="evidence" value="ECO:0007669"/>
    <property type="project" value="UniProtKB-KW"/>
</dbReference>
<dbReference type="GO" id="GO:0006955">
    <property type="term" value="P:immune response"/>
    <property type="evidence" value="ECO:0007669"/>
    <property type="project" value="InterPro"/>
</dbReference>
<dbReference type="AlphaFoldDB" id="A0A8T2NHK6"/>